<feature type="domain" description="AAA" evidence="19">
    <location>
        <begin position="533"/>
        <end position="668"/>
    </location>
</feature>
<dbReference type="Gene3D" id="3.40.50.300">
    <property type="entry name" value="P-loop containing nucleotide triphosphate hydrolases"/>
    <property type="match status" value="1"/>
</dbReference>
<dbReference type="GO" id="GO:0004715">
    <property type="term" value="F:non-membrane spanning protein tyrosine kinase activity"/>
    <property type="evidence" value="ECO:0007669"/>
    <property type="project" value="UniProtKB-EC"/>
</dbReference>
<keyword evidence="9" id="KW-0547">Nucleotide-binding</keyword>
<keyword evidence="13 17" id="KW-0472">Membrane</keyword>
<keyword evidence="14" id="KW-0829">Tyrosine-protein kinase</keyword>
<evidence type="ECO:0000256" key="1">
    <source>
        <dbReference type="ARBA" id="ARBA00004429"/>
    </source>
</evidence>
<dbReference type="STRING" id="983920.Y88_1115"/>
<evidence type="ECO:0000256" key="3">
    <source>
        <dbReference type="ARBA" id="ARBA00008883"/>
    </source>
</evidence>
<evidence type="ECO:0000256" key="13">
    <source>
        <dbReference type="ARBA" id="ARBA00023136"/>
    </source>
</evidence>
<dbReference type="EC" id="2.7.10.2" evidence="4"/>
<feature type="transmembrane region" description="Helical" evidence="17">
    <location>
        <begin position="47"/>
        <end position="67"/>
    </location>
</feature>
<comment type="subcellular location">
    <subcellularLocation>
        <location evidence="1">Cell inner membrane</location>
        <topology evidence="1">Multi-pass membrane protein</topology>
    </subcellularLocation>
</comment>
<dbReference type="NCBIfam" id="TIGR01007">
    <property type="entry name" value="eps_fam"/>
    <property type="match status" value="1"/>
</dbReference>
<evidence type="ECO:0000256" key="4">
    <source>
        <dbReference type="ARBA" id="ARBA00011903"/>
    </source>
</evidence>
<dbReference type="InterPro" id="IPR025669">
    <property type="entry name" value="AAA_dom"/>
</dbReference>
<keyword evidence="10" id="KW-0418">Kinase</keyword>
<feature type="coiled-coil region" evidence="16">
    <location>
        <begin position="249"/>
        <end position="276"/>
    </location>
</feature>
<keyword evidence="21" id="KW-1185">Reference proteome</keyword>
<dbReference type="AlphaFoldDB" id="F1Z8H2"/>
<dbReference type="SUPFAM" id="SSF52540">
    <property type="entry name" value="P-loop containing nucleoside triphosphate hydrolases"/>
    <property type="match status" value="1"/>
</dbReference>
<comment type="similarity">
    <text evidence="3">Belongs to the etk/wzc family.</text>
</comment>
<sequence>MDTTAIDFYRGVGGELPARLPEPRAAGGGGNDRIDLRFLLGIFRRRLGLFTGVLCGSVALGALVTAVQPRTYVAHADVTLNSRVETIAPTSTNDRTVDQPLPNDSYVDTQVALVTSADNMNAVIDRLGLARDPRFTAGATPQQARLAAIEYVRKHINVQRIGSTFGVGIAFESRNANEAANVANAFAEQFTRGALDAKRGEAHQTSALIAGRLDQLRSQALADSAAVDNYRFAHNLLSTNQGTLTEQEISSYNQELAQARAEAAEDAARLDAARRQLAGSGNGSGVGGGSVGETVASPAIAALRGQQATAAGELAALQARYGALHPDVIKARATLKALDDQVSAETHRVIAGLEAKAHASQQRLASLSGSLDQSRGALAVSNSAKAGLQDLEKRAETSNGLYESYLNRYKELSAREGTEQADAQMLHPASVPILPDSPHVLINLILSLALGVGVGIAAAFLAELNYTGVTTGDDIEERLGVRYLGTIPSLQSVMPRNSDRNPAAELINNPRSAFAEAFRSLRASIAMNTTNARVIAITSALPDEGKTTTSICLARSMAASGDRVLLIDCDLRRQGVSRFLPTQEGRPGLLEVLRSTASLEDTLVIDPATGLSILPVAADSADAHELLTGDEMDRLLENARQHFDAIIIDTAPVLPIADTRLVLGKADASVFVVRWRKTPDNALRSALRLLPGNRVQLAGVALTRVDMRKQARFGYGEDAFYQSYRQYYS</sequence>
<name>F1Z8H2_9SPHN</name>
<evidence type="ECO:0000256" key="11">
    <source>
        <dbReference type="ARBA" id="ARBA00022840"/>
    </source>
</evidence>
<keyword evidence="7" id="KW-0808">Transferase</keyword>
<dbReference type="GO" id="GO:0005886">
    <property type="term" value="C:plasma membrane"/>
    <property type="evidence" value="ECO:0007669"/>
    <property type="project" value="UniProtKB-SubCell"/>
</dbReference>
<evidence type="ECO:0000256" key="6">
    <source>
        <dbReference type="ARBA" id="ARBA00022519"/>
    </source>
</evidence>
<proteinExistence type="inferred from homology"/>
<dbReference type="Proteomes" id="UP000004728">
    <property type="component" value="Unassembled WGS sequence"/>
</dbReference>
<dbReference type="HOGENOM" id="CLU_009912_2_0_5"/>
<dbReference type="PANTHER" id="PTHR32309:SF13">
    <property type="entry name" value="FERRIC ENTEROBACTIN TRANSPORT PROTEIN FEPE"/>
    <property type="match status" value="1"/>
</dbReference>
<protein>
    <recommendedName>
        <fullName evidence="4">non-specific protein-tyrosine kinase</fullName>
        <ecNumber evidence="4">2.7.10.2</ecNumber>
    </recommendedName>
</protein>
<evidence type="ECO:0000256" key="10">
    <source>
        <dbReference type="ARBA" id="ARBA00022777"/>
    </source>
</evidence>
<dbReference type="CDD" id="cd05387">
    <property type="entry name" value="BY-kinase"/>
    <property type="match status" value="1"/>
</dbReference>
<dbReference type="InterPro" id="IPR005702">
    <property type="entry name" value="Wzc-like_C"/>
</dbReference>
<evidence type="ECO:0000256" key="7">
    <source>
        <dbReference type="ARBA" id="ARBA00022679"/>
    </source>
</evidence>
<evidence type="ECO:0000256" key="16">
    <source>
        <dbReference type="SAM" id="Coils"/>
    </source>
</evidence>
<evidence type="ECO:0000259" key="18">
    <source>
        <dbReference type="Pfam" id="PF02706"/>
    </source>
</evidence>
<evidence type="ECO:0000313" key="21">
    <source>
        <dbReference type="Proteomes" id="UP000004728"/>
    </source>
</evidence>
<organism evidence="20 21">
    <name type="scientific">Novosphingobium nitrogenifigens DSM 19370</name>
    <dbReference type="NCBI Taxonomy" id="983920"/>
    <lineage>
        <taxon>Bacteria</taxon>
        <taxon>Pseudomonadati</taxon>
        <taxon>Pseudomonadota</taxon>
        <taxon>Alphaproteobacteria</taxon>
        <taxon>Sphingomonadales</taxon>
        <taxon>Sphingomonadaceae</taxon>
        <taxon>Novosphingobium</taxon>
    </lineage>
</organism>
<gene>
    <name evidence="20" type="ORF">Y88_1115</name>
</gene>
<evidence type="ECO:0000256" key="17">
    <source>
        <dbReference type="SAM" id="Phobius"/>
    </source>
</evidence>
<keyword evidence="6" id="KW-0997">Cell inner membrane</keyword>
<evidence type="ECO:0000256" key="8">
    <source>
        <dbReference type="ARBA" id="ARBA00022692"/>
    </source>
</evidence>
<feature type="domain" description="Polysaccharide chain length determinant N-terminal" evidence="18">
    <location>
        <begin position="32"/>
        <end position="126"/>
    </location>
</feature>
<keyword evidence="12 17" id="KW-1133">Transmembrane helix</keyword>
<evidence type="ECO:0000256" key="12">
    <source>
        <dbReference type="ARBA" id="ARBA00022989"/>
    </source>
</evidence>
<comment type="catalytic activity">
    <reaction evidence="15">
        <text>L-tyrosyl-[protein] + ATP = O-phospho-L-tyrosyl-[protein] + ADP + H(+)</text>
        <dbReference type="Rhea" id="RHEA:10596"/>
        <dbReference type="Rhea" id="RHEA-COMP:10136"/>
        <dbReference type="Rhea" id="RHEA-COMP:20101"/>
        <dbReference type="ChEBI" id="CHEBI:15378"/>
        <dbReference type="ChEBI" id="CHEBI:30616"/>
        <dbReference type="ChEBI" id="CHEBI:46858"/>
        <dbReference type="ChEBI" id="CHEBI:61978"/>
        <dbReference type="ChEBI" id="CHEBI:456216"/>
        <dbReference type="EC" id="2.7.10.2"/>
    </reaction>
</comment>
<dbReference type="PANTHER" id="PTHR32309">
    <property type="entry name" value="TYROSINE-PROTEIN KINASE"/>
    <property type="match status" value="1"/>
</dbReference>
<evidence type="ECO:0000256" key="2">
    <source>
        <dbReference type="ARBA" id="ARBA00007316"/>
    </source>
</evidence>
<dbReference type="eggNOG" id="COG0489">
    <property type="taxonomic scope" value="Bacteria"/>
</dbReference>
<evidence type="ECO:0000256" key="15">
    <source>
        <dbReference type="ARBA" id="ARBA00051245"/>
    </source>
</evidence>
<comment type="caution">
    <text evidence="20">The sequence shown here is derived from an EMBL/GenBank/DDBJ whole genome shotgun (WGS) entry which is preliminary data.</text>
</comment>
<evidence type="ECO:0000256" key="9">
    <source>
        <dbReference type="ARBA" id="ARBA00022741"/>
    </source>
</evidence>
<comment type="similarity">
    <text evidence="2">Belongs to the CpsD/CapB family.</text>
</comment>
<evidence type="ECO:0000256" key="14">
    <source>
        <dbReference type="ARBA" id="ARBA00023137"/>
    </source>
</evidence>
<evidence type="ECO:0000313" key="20">
    <source>
        <dbReference type="EMBL" id="EGD59053.1"/>
    </source>
</evidence>
<evidence type="ECO:0000256" key="5">
    <source>
        <dbReference type="ARBA" id="ARBA00022475"/>
    </source>
</evidence>
<evidence type="ECO:0000259" key="19">
    <source>
        <dbReference type="Pfam" id="PF13614"/>
    </source>
</evidence>
<dbReference type="Pfam" id="PF13614">
    <property type="entry name" value="AAA_31"/>
    <property type="match status" value="1"/>
</dbReference>
<keyword evidence="11" id="KW-0067">ATP-binding</keyword>
<dbReference type="Pfam" id="PF02706">
    <property type="entry name" value="Wzz"/>
    <property type="match status" value="1"/>
</dbReference>
<dbReference type="EMBL" id="AEWJ01000037">
    <property type="protein sequence ID" value="EGD59053.1"/>
    <property type="molecule type" value="Genomic_DNA"/>
</dbReference>
<keyword evidence="5" id="KW-1003">Cell membrane</keyword>
<keyword evidence="8 17" id="KW-0812">Transmembrane</keyword>
<dbReference type="InterPro" id="IPR027417">
    <property type="entry name" value="P-loop_NTPase"/>
</dbReference>
<dbReference type="eggNOG" id="COG3206">
    <property type="taxonomic scope" value="Bacteria"/>
</dbReference>
<dbReference type="GO" id="GO:0005524">
    <property type="term" value="F:ATP binding"/>
    <property type="evidence" value="ECO:0007669"/>
    <property type="project" value="UniProtKB-KW"/>
</dbReference>
<dbReference type="InterPro" id="IPR003856">
    <property type="entry name" value="LPS_length_determ_N"/>
</dbReference>
<accession>F1Z8H2</accession>
<dbReference type="InterPro" id="IPR050445">
    <property type="entry name" value="Bact_polysacc_biosynth/exp"/>
</dbReference>
<keyword evidence="16" id="KW-0175">Coiled coil</keyword>
<reference evidence="20 21" key="1">
    <citation type="journal article" date="2012" name="J. Bacteriol.">
        <title>Draft Genome Sequence of Novosphingobium nitrogenifigens Y88T.</title>
        <authorList>
            <person name="Strabala T.J."/>
            <person name="Macdonald L."/>
            <person name="Liu V."/>
            <person name="Smit A.M."/>
        </authorList>
    </citation>
    <scope>NUCLEOTIDE SEQUENCE [LARGE SCALE GENOMIC DNA]</scope>
    <source>
        <strain evidence="20 21">DSM 19370</strain>
    </source>
</reference>
<dbReference type="InParanoid" id="F1Z8H2"/>